<name>A0A5C4MSJ4_9RHOB</name>
<dbReference type="PANTHER" id="PTHR33490">
    <property type="entry name" value="BLR5614 PROTEIN-RELATED"/>
    <property type="match status" value="1"/>
</dbReference>
<evidence type="ECO:0000313" key="2">
    <source>
        <dbReference type="EMBL" id="TNC47583.1"/>
    </source>
</evidence>
<feature type="domain" description="Transglutaminase-like" evidence="1">
    <location>
        <begin position="160"/>
        <end position="229"/>
    </location>
</feature>
<dbReference type="RefSeq" id="WP_139078094.1">
    <property type="nucleotide sequence ID" value="NZ_VDFU01000024.1"/>
</dbReference>
<dbReference type="InterPro" id="IPR002931">
    <property type="entry name" value="Transglutaminase-like"/>
</dbReference>
<sequence>MLLRVAFDIQISAPALTPLILALSAYPDEMHRLSAGPVQVEPVVPIHWYLDAFGNERGRLVMPEGHLRLTWEGLASDSGRPDDVNLGAVQHPVEDLPDEVLQFLQPSRYCESDLLSQEAWDRFGNIATGWGKVQAICDHVHGTLTYDFMAASSFRTAHSSLQDGKGVCRDFAHLVIAYVRAINIPARYVSGYLDDSELPSQDPDHDPGDFCAWTEVFLGGRWYTFDARYNVPRIGRIVVARGRDAGDVPMITSFGVTKLESFQVWCEESGARSAAE</sequence>
<gene>
    <name evidence="2" type="ORF">FHG66_16160</name>
</gene>
<dbReference type="Pfam" id="PF01841">
    <property type="entry name" value="Transglut_core"/>
    <property type="match status" value="1"/>
</dbReference>
<dbReference type="EMBL" id="VDFU01000024">
    <property type="protein sequence ID" value="TNC47583.1"/>
    <property type="molecule type" value="Genomic_DNA"/>
</dbReference>
<dbReference type="Gene3D" id="3.10.620.30">
    <property type="match status" value="1"/>
</dbReference>
<dbReference type="Proteomes" id="UP000305887">
    <property type="component" value="Unassembled WGS sequence"/>
</dbReference>
<keyword evidence="3" id="KW-1185">Reference proteome</keyword>
<reference evidence="2 3" key="1">
    <citation type="submission" date="2019-06" db="EMBL/GenBank/DDBJ databases">
        <title>YIM 131921 draft genome.</title>
        <authorList>
            <person name="Jiang L."/>
        </authorList>
    </citation>
    <scope>NUCLEOTIDE SEQUENCE [LARGE SCALE GENOMIC DNA]</scope>
    <source>
        <strain evidence="2 3">YIM 131921</strain>
    </source>
</reference>
<evidence type="ECO:0000259" key="1">
    <source>
        <dbReference type="SMART" id="SM00460"/>
    </source>
</evidence>
<dbReference type="InterPro" id="IPR038765">
    <property type="entry name" value="Papain-like_cys_pep_sf"/>
</dbReference>
<proteinExistence type="predicted"/>
<dbReference type="SMART" id="SM00460">
    <property type="entry name" value="TGc"/>
    <property type="match status" value="1"/>
</dbReference>
<protein>
    <submittedName>
        <fullName evidence="2">Transglutaminase family protein</fullName>
    </submittedName>
</protein>
<comment type="caution">
    <text evidence="2">The sequence shown here is derived from an EMBL/GenBank/DDBJ whole genome shotgun (WGS) entry which is preliminary data.</text>
</comment>
<dbReference type="SUPFAM" id="SSF54001">
    <property type="entry name" value="Cysteine proteinases"/>
    <property type="match status" value="1"/>
</dbReference>
<organism evidence="2 3">
    <name type="scientific">Rubellimicrobium rubrum</name>
    <dbReference type="NCBI Taxonomy" id="2585369"/>
    <lineage>
        <taxon>Bacteria</taxon>
        <taxon>Pseudomonadati</taxon>
        <taxon>Pseudomonadota</taxon>
        <taxon>Alphaproteobacteria</taxon>
        <taxon>Rhodobacterales</taxon>
        <taxon>Roseobacteraceae</taxon>
        <taxon>Rubellimicrobium</taxon>
    </lineage>
</organism>
<dbReference type="AlphaFoldDB" id="A0A5C4MSJ4"/>
<dbReference type="Gene3D" id="2.60.40.2250">
    <property type="match status" value="1"/>
</dbReference>
<dbReference type="OrthoDB" id="5438043at2"/>
<evidence type="ECO:0000313" key="3">
    <source>
        <dbReference type="Proteomes" id="UP000305887"/>
    </source>
</evidence>
<accession>A0A5C4MSJ4</accession>
<dbReference type="PANTHER" id="PTHR33490:SF12">
    <property type="entry name" value="BLL5557 PROTEIN"/>
    <property type="match status" value="1"/>
</dbReference>